<dbReference type="RefSeq" id="WP_347325104.1">
    <property type="nucleotide sequence ID" value="NZ_JBCGUH010000005.1"/>
</dbReference>
<reference evidence="2" key="1">
    <citation type="journal article" date="2019" name="Int. J. Syst. Evol. Microbiol.">
        <title>The Global Catalogue of Microorganisms (GCM) 10K type strain sequencing project: providing services to taxonomists for standard genome sequencing and annotation.</title>
        <authorList>
            <consortium name="The Broad Institute Genomics Platform"/>
            <consortium name="The Broad Institute Genome Sequencing Center for Infectious Disease"/>
            <person name="Wu L."/>
            <person name="Ma J."/>
        </authorList>
    </citation>
    <scope>NUCLEOTIDE SEQUENCE [LARGE SCALE GENOMIC DNA]</scope>
    <source>
        <strain evidence="2">CCUG 54950</strain>
    </source>
</reference>
<gene>
    <name evidence="1" type="ORF">ACFSC9_18085</name>
</gene>
<name>A0ABW4RMY9_9BACL</name>
<evidence type="ECO:0000313" key="1">
    <source>
        <dbReference type="EMBL" id="MFD1887409.1"/>
    </source>
</evidence>
<accession>A0ABW4RMY9</accession>
<dbReference type="EMBL" id="JBHUEH010000023">
    <property type="protein sequence ID" value="MFD1887409.1"/>
    <property type="molecule type" value="Genomic_DNA"/>
</dbReference>
<evidence type="ECO:0000313" key="2">
    <source>
        <dbReference type="Proteomes" id="UP001597233"/>
    </source>
</evidence>
<organism evidence="1 2">
    <name type="scientific">Paenibacillus wenxiniae</name>
    <dbReference type="NCBI Taxonomy" id="1636843"/>
    <lineage>
        <taxon>Bacteria</taxon>
        <taxon>Bacillati</taxon>
        <taxon>Bacillota</taxon>
        <taxon>Bacilli</taxon>
        <taxon>Bacillales</taxon>
        <taxon>Paenibacillaceae</taxon>
        <taxon>Paenibacillus</taxon>
    </lineage>
</organism>
<protein>
    <submittedName>
        <fullName evidence="1">Uncharacterized protein</fullName>
    </submittedName>
</protein>
<proteinExistence type="predicted"/>
<keyword evidence="2" id="KW-1185">Reference proteome</keyword>
<dbReference type="Proteomes" id="UP001597233">
    <property type="component" value="Unassembled WGS sequence"/>
</dbReference>
<sequence length="142" mass="15531">MNDKWIPSTNLDLIDVINTHSIKGVQVGSPESVVLEIMGAAQLPATKLSKKSKVLHHLYGNVNVLSENGYVIAINIDFHSNRTEMVAIGEIDSWGIDDWMQLAKKEGWIVTKTEDVIQCVGNGIMISLSRAGEVGLLSLRSC</sequence>
<comment type="caution">
    <text evidence="1">The sequence shown here is derived from an EMBL/GenBank/DDBJ whole genome shotgun (WGS) entry which is preliminary data.</text>
</comment>